<keyword evidence="3" id="KW-1185">Reference proteome</keyword>
<dbReference type="AlphaFoldDB" id="A0A0Q0VMS5"/>
<evidence type="ECO:0000313" key="4">
    <source>
        <dbReference type="Proteomes" id="UP000050515"/>
    </source>
</evidence>
<sequence length="80" mass="9848">MIYIMIRHEISRYLIAPLSCDYMFHKIESMDDNEVRIDFLMVYYISRQFLDEYIKDRLKSKKHIIELNVPYAYKSKLSFN</sequence>
<reference evidence="1 4" key="1">
    <citation type="submission" date="2015-09" db="EMBL/GenBank/DDBJ databases">
        <title>Draft genome sequence of Acidiplasma aeolicum DSM 18409.</title>
        <authorList>
            <person name="Hemp J."/>
        </authorList>
    </citation>
    <scope>NUCLEOTIDE SEQUENCE [LARGE SCALE GENOMIC DNA]</scope>
    <source>
        <strain evidence="1 4">V</strain>
    </source>
</reference>
<proteinExistence type="predicted"/>
<dbReference type="RefSeq" id="WP_054963931.1">
    <property type="nucleotide sequence ID" value="NZ_LJCQ01000114.1"/>
</dbReference>
<reference evidence="2 3" key="2">
    <citation type="submission" date="2015-09" db="EMBL/GenBank/DDBJ databases">
        <title>Heavy metals and arsenic resistance mechanisms in polyextremophilic archaea of the family Ferroplasmaceae.</title>
        <authorList>
            <person name="Bulaev A.G."/>
            <person name="Kanygina A.V."/>
        </authorList>
    </citation>
    <scope>NUCLEOTIDE SEQUENCE [LARGE SCALE GENOMIC DNA]</scope>
    <source>
        <strain evidence="2 3">VT</strain>
    </source>
</reference>
<dbReference type="EMBL" id="LKBG01000221">
    <property type="protein sequence ID" value="KQB34738.1"/>
    <property type="molecule type" value="Genomic_DNA"/>
</dbReference>
<evidence type="ECO:0000313" key="2">
    <source>
        <dbReference type="EMBL" id="KQB34738.1"/>
    </source>
</evidence>
<evidence type="ECO:0000313" key="1">
    <source>
        <dbReference type="EMBL" id="KPV47221.1"/>
    </source>
</evidence>
<dbReference type="OrthoDB" id="380184at2157"/>
<name>A0A0Q0VMS5_9ARCH</name>
<dbReference type="PATRIC" id="fig|507754.4.peg.610"/>
<comment type="caution">
    <text evidence="2">The sequence shown here is derived from an EMBL/GenBank/DDBJ whole genome shotgun (WGS) entry which is preliminary data.</text>
</comment>
<dbReference type="Proteomes" id="UP000050320">
    <property type="component" value="Unassembled WGS sequence"/>
</dbReference>
<dbReference type="EMBL" id="LJCQ01000114">
    <property type="protein sequence ID" value="KPV47221.1"/>
    <property type="molecule type" value="Genomic_DNA"/>
</dbReference>
<gene>
    <name evidence="2" type="ORF">AOG54_03725</name>
    <name evidence="1" type="ORF">SE19_02000</name>
</gene>
<organism evidence="2 3">
    <name type="scientific">Acidiplasma aeolicum</name>
    <dbReference type="NCBI Taxonomy" id="507754"/>
    <lineage>
        <taxon>Archaea</taxon>
        <taxon>Methanobacteriati</taxon>
        <taxon>Thermoplasmatota</taxon>
        <taxon>Thermoplasmata</taxon>
        <taxon>Thermoplasmatales</taxon>
        <taxon>Ferroplasmaceae</taxon>
        <taxon>Acidiplasma</taxon>
    </lineage>
</organism>
<dbReference type="Proteomes" id="UP000050515">
    <property type="component" value="Unassembled WGS sequence"/>
</dbReference>
<evidence type="ECO:0000313" key="3">
    <source>
        <dbReference type="Proteomes" id="UP000050320"/>
    </source>
</evidence>
<accession>A0A0Q0VMS5</accession>
<protein>
    <submittedName>
        <fullName evidence="2">Uncharacterized protein</fullName>
    </submittedName>
</protein>